<protein>
    <submittedName>
        <fullName evidence="1">Uncharacterized protein</fullName>
    </submittedName>
</protein>
<reference evidence="1" key="1">
    <citation type="submission" date="2014-09" db="EMBL/GenBank/DDBJ databases">
        <authorList>
            <person name="Magalhaes I.L.F."/>
            <person name="Oliveira U."/>
            <person name="Santos F.R."/>
            <person name="Vidigal T.H.D.A."/>
            <person name="Brescovit A.D."/>
            <person name="Santos A.J."/>
        </authorList>
    </citation>
    <scope>NUCLEOTIDE SEQUENCE</scope>
    <source>
        <tissue evidence="1">Shoot tissue taken approximately 20 cm above the soil surface</tissue>
    </source>
</reference>
<name>A0A0A9HXE4_ARUDO</name>
<evidence type="ECO:0000313" key="1">
    <source>
        <dbReference type="EMBL" id="JAE39541.1"/>
    </source>
</evidence>
<dbReference type="EMBL" id="GBRH01158355">
    <property type="protein sequence ID" value="JAE39541.1"/>
    <property type="molecule type" value="Transcribed_RNA"/>
</dbReference>
<accession>A0A0A9HXE4</accession>
<reference evidence="1" key="2">
    <citation type="journal article" date="2015" name="Data Brief">
        <title>Shoot transcriptome of the giant reed, Arundo donax.</title>
        <authorList>
            <person name="Barrero R.A."/>
            <person name="Guerrero F.D."/>
            <person name="Moolhuijzen P."/>
            <person name="Goolsby J.A."/>
            <person name="Tidwell J."/>
            <person name="Bellgard S.E."/>
            <person name="Bellgard M.I."/>
        </authorList>
    </citation>
    <scope>NUCLEOTIDE SEQUENCE</scope>
    <source>
        <tissue evidence="1">Shoot tissue taken approximately 20 cm above the soil surface</tissue>
    </source>
</reference>
<organism evidence="1">
    <name type="scientific">Arundo donax</name>
    <name type="common">Giant reed</name>
    <name type="synonym">Donax arundinaceus</name>
    <dbReference type="NCBI Taxonomy" id="35708"/>
    <lineage>
        <taxon>Eukaryota</taxon>
        <taxon>Viridiplantae</taxon>
        <taxon>Streptophyta</taxon>
        <taxon>Embryophyta</taxon>
        <taxon>Tracheophyta</taxon>
        <taxon>Spermatophyta</taxon>
        <taxon>Magnoliopsida</taxon>
        <taxon>Liliopsida</taxon>
        <taxon>Poales</taxon>
        <taxon>Poaceae</taxon>
        <taxon>PACMAD clade</taxon>
        <taxon>Arundinoideae</taxon>
        <taxon>Arundineae</taxon>
        <taxon>Arundo</taxon>
    </lineage>
</organism>
<sequence length="17" mass="1717">MAGKVEPPSRGTLGLGF</sequence>
<dbReference type="AlphaFoldDB" id="A0A0A9HXE4"/>
<proteinExistence type="predicted"/>